<accession>A0A517MSI3</accession>
<dbReference type="Pfam" id="PF00392">
    <property type="entry name" value="GntR"/>
    <property type="match status" value="1"/>
</dbReference>
<dbReference type="InterPro" id="IPR036388">
    <property type="entry name" value="WH-like_DNA-bd_sf"/>
</dbReference>
<dbReference type="AlphaFoldDB" id="A0A517MSI3"/>
<evidence type="ECO:0000256" key="3">
    <source>
        <dbReference type="ARBA" id="ARBA00023163"/>
    </source>
</evidence>
<dbReference type="GO" id="GO:0003700">
    <property type="term" value="F:DNA-binding transcription factor activity"/>
    <property type="evidence" value="ECO:0007669"/>
    <property type="project" value="InterPro"/>
</dbReference>
<name>A0A517MSI3_9BACT</name>
<dbReference type="EMBL" id="CP036263">
    <property type="protein sequence ID" value="QDS97842.1"/>
    <property type="molecule type" value="Genomic_DNA"/>
</dbReference>
<sequence length="144" mass="16128">MFLRIEKGSAVPISKQIEQQIATRCAAGTLKPGERLPSVREMARQLSVNQNTVLRVYERLVRDLILEMRQGQGTFVAADAQFRATSGHRERLIEELRQLSRQALGLGLTNEEIHQLLDAALEQLRSLNNSSSISTSKQTKEVTS</sequence>
<feature type="domain" description="HTH gntR-type" evidence="4">
    <location>
        <begin position="11"/>
        <end position="79"/>
    </location>
</feature>
<keyword evidence="1" id="KW-0805">Transcription regulation</keyword>
<keyword evidence="3" id="KW-0804">Transcription</keyword>
<evidence type="ECO:0000256" key="1">
    <source>
        <dbReference type="ARBA" id="ARBA00023015"/>
    </source>
</evidence>
<dbReference type="Gene3D" id="1.10.10.10">
    <property type="entry name" value="Winged helix-like DNA-binding domain superfamily/Winged helix DNA-binding domain"/>
    <property type="match status" value="1"/>
</dbReference>
<dbReference type="PANTHER" id="PTHR38445">
    <property type="entry name" value="HTH-TYPE TRANSCRIPTIONAL REPRESSOR YTRA"/>
    <property type="match status" value="1"/>
</dbReference>
<dbReference type="SUPFAM" id="SSF46785">
    <property type="entry name" value="Winged helix' DNA-binding domain"/>
    <property type="match status" value="1"/>
</dbReference>
<evidence type="ECO:0000259" key="4">
    <source>
        <dbReference type="PROSITE" id="PS50949"/>
    </source>
</evidence>
<evidence type="ECO:0000313" key="5">
    <source>
        <dbReference type="EMBL" id="QDS97842.1"/>
    </source>
</evidence>
<dbReference type="CDD" id="cd07377">
    <property type="entry name" value="WHTH_GntR"/>
    <property type="match status" value="1"/>
</dbReference>
<reference evidence="5 6" key="1">
    <citation type="submission" date="2019-02" db="EMBL/GenBank/DDBJ databases">
        <title>Deep-cultivation of Planctomycetes and their phenomic and genomic characterization uncovers novel biology.</title>
        <authorList>
            <person name="Wiegand S."/>
            <person name="Jogler M."/>
            <person name="Boedeker C."/>
            <person name="Pinto D."/>
            <person name="Vollmers J."/>
            <person name="Rivas-Marin E."/>
            <person name="Kohn T."/>
            <person name="Peeters S.H."/>
            <person name="Heuer A."/>
            <person name="Rast P."/>
            <person name="Oberbeckmann S."/>
            <person name="Bunk B."/>
            <person name="Jeske O."/>
            <person name="Meyerdierks A."/>
            <person name="Storesund J.E."/>
            <person name="Kallscheuer N."/>
            <person name="Luecker S."/>
            <person name="Lage O.M."/>
            <person name="Pohl T."/>
            <person name="Merkel B.J."/>
            <person name="Hornburger P."/>
            <person name="Mueller R.-W."/>
            <person name="Bruemmer F."/>
            <person name="Labrenz M."/>
            <person name="Spormann A.M."/>
            <person name="Op den Camp H."/>
            <person name="Overmann J."/>
            <person name="Amann R."/>
            <person name="Jetten M.S.M."/>
            <person name="Mascher T."/>
            <person name="Medema M.H."/>
            <person name="Devos D.P."/>
            <person name="Kaster A.-K."/>
            <person name="Ovreas L."/>
            <person name="Rohde M."/>
            <person name="Galperin M.Y."/>
            <person name="Jogler C."/>
        </authorList>
    </citation>
    <scope>NUCLEOTIDE SEQUENCE [LARGE SCALE GENOMIC DNA]</scope>
    <source>
        <strain evidence="5 6">HG15A2</strain>
    </source>
</reference>
<evidence type="ECO:0000313" key="6">
    <source>
        <dbReference type="Proteomes" id="UP000319852"/>
    </source>
</evidence>
<dbReference type="RefSeq" id="WP_145058539.1">
    <property type="nucleotide sequence ID" value="NZ_CP036263.1"/>
</dbReference>
<dbReference type="GO" id="GO:0003677">
    <property type="term" value="F:DNA binding"/>
    <property type="evidence" value="ECO:0007669"/>
    <property type="project" value="UniProtKB-KW"/>
</dbReference>
<keyword evidence="6" id="KW-1185">Reference proteome</keyword>
<dbReference type="SMART" id="SM00345">
    <property type="entry name" value="HTH_GNTR"/>
    <property type="match status" value="1"/>
</dbReference>
<dbReference type="InterPro" id="IPR000524">
    <property type="entry name" value="Tscrpt_reg_HTH_GntR"/>
</dbReference>
<keyword evidence="2" id="KW-0238">DNA-binding</keyword>
<proteinExistence type="predicted"/>
<protein>
    <submittedName>
        <fullName evidence="5">HTH-type transcriptional repressor YtrA</fullName>
    </submittedName>
</protein>
<dbReference type="InterPro" id="IPR036390">
    <property type="entry name" value="WH_DNA-bd_sf"/>
</dbReference>
<organism evidence="5 6">
    <name type="scientific">Adhaeretor mobilis</name>
    <dbReference type="NCBI Taxonomy" id="1930276"/>
    <lineage>
        <taxon>Bacteria</taxon>
        <taxon>Pseudomonadati</taxon>
        <taxon>Planctomycetota</taxon>
        <taxon>Planctomycetia</taxon>
        <taxon>Pirellulales</taxon>
        <taxon>Lacipirellulaceae</taxon>
        <taxon>Adhaeretor</taxon>
    </lineage>
</organism>
<dbReference type="PANTHER" id="PTHR38445:SF7">
    <property type="entry name" value="GNTR-FAMILY TRANSCRIPTIONAL REGULATOR"/>
    <property type="match status" value="1"/>
</dbReference>
<dbReference type="PROSITE" id="PS50949">
    <property type="entry name" value="HTH_GNTR"/>
    <property type="match status" value="1"/>
</dbReference>
<gene>
    <name evidence="5" type="primary">ytrA</name>
    <name evidence="5" type="ORF">HG15A2_11100</name>
</gene>
<dbReference type="OrthoDB" id="9801546at2"/>
<dbReference type="KEGG" id="amob:HG15A2_11100"/>
<evidence type="ECO:0000256" key="2">
    <source>
        <dbReference type="ARBA" id="ARBA00023125"/>
    </source>
</evidence>
<dbReference type="Proteomes" id="UP000319852">
    <property type="component" value="Chromosome"/>
</dbReference>